<protein>
    <submittedName>
        <fullName evidence="1">Uncharacterized protein</fullName>
    </submittedName>
</protein>
<evidence type="ECO:0000313" key="2">
    <source>
        <dbReference type="Proteomes" id="UP000460949"/>
    </source>
</evidence>
<comment type="caution">
    <text evidence="1">The sequence shown here is derived from an EMBL/GenBank/DDBJ whole genome shotgun (WGS) entry which is preliminary data.</text>
</comment>
<proteinExistence type="predicted"/>
<sequence>MAKTFFPKMFIMVPASKPHPPNTEYKVSIGEEIWNDNRNPVLKVQMVYDGEIAGRRSPSYPVGTDDFQRVVAAAQKLKAKMDDSEVQIIE</sequence>
<dbReference type="Proteomes" id="UP000460949">
    <property type="component" value="Unassembled WGS sequence"/>
</dbReference>
<name>A0A845E7I8_9BACI</name>
<organism evidence="1 2">
    <name type="scientific">Halobacillus litoralis</name>
    <dbReference type="NCBI Taxonomy" id="45668"/>
    <lineage>
        <taxon>Bacteria</taxon>
        <taxon>Bacillati</taxon>
        <taxon>Bacillota</taxon>
        <taxon>Bacilli</taxon>
        <taxon>Bacillales</taxon>
        <taxon>Bacillaceae</taxon>
        <taxon>Halobacillus</taxon>
    </lineage>
</organism>
<accession>A0A845E7I8</accession>
<dbReference type="AlphaFoldDB" id="A0A845E7I8"/>
<dbReference type="EMBL" id="WMET01000005">
    <property type="protein sequence ID" value="MYL21644.1"/>
    <property type="molecule type" value="Genomic_DNA"/>
</dbReference>
<reference evidence="1 2" key="1">
    <citation type="submission" date="2019-11" db="EMBL/GenBank/DDBJ databases">
        <title>Genome sequences of 17 halophilic strains isolated from different environments.</title>
        <authorList>
            <person name="Furrow R.E."/>
        </authorList>
    </citation>
    <scope>NUCLEOTIDE SEQUENCE [LARGE SCALE GENOMIC DNA]</scope>
    <source>
        <strain evidence="1 2">22511_23_Filter</strain>
    </source>
</reference>
<evidence type="ECO:0000313" key="1">
    <source>
        <dbReference type="EMBL" id="MYL21644.1"/>
    </source>
</evidence>
<dbReference type="RefSeq" id="WP_160839512.1">
    <property type="nucleotide sequence ID" value="NZ_WMET01000005.1"/>
</dbReference>
<gene>
    <name evidence="1" type="ORF">GLW04_17195</name>
</gene>